<dbReference type="Proteomes" id="UP000308230">
    <property type="component" value="Unassembled WGS sequence"/>
</dbReference>
<keyword evidence="1" id="KW-1133">Transmembrane helix</keyword>
<accession>A0A5R9F9F1</accession>
<sequence>MLRIFILLLILVPAMEVGLLILSGKTFGVPITVLLIILTGLLGAWLAKKQGTEALRLAQIQMANGEMPGEAILDGLCILVGGVVLLTPGFITDALGFILLFPGSRAIVKVWLRKMIDRMIKNGNFVFIRKF</sequence>
<protein>
    <submittedName>
        <fullName evidence="2">Membrane protein FxsA</fullName>
    </submittedName>
</protein>
<comment type="caution">
    <text evidence="2">The sequence shown here is derived from an EMBL/GenBank/DDBJ whole genome shotgun (WGS) entry which is preliminary data.</text>
</comment>
<reference evidence="2 3" key="1">
    <citation type="submission" date="2019-04" db="EMBL/GenBank/DDBJ databases">
        <title>Bacillus caeni sp. nov., a bacterium isolated from mangrove sediment.</title>
        <authorList>
            <person name="Huang H."/>
            <person name="Mo K."/>
            <person name="Hu Y."/>
        </authorList>
    </citation>
    <scope>NUCLEOTIDE SEQUENCE [LARGE SCALE GENOMIC DNA]</scope>
    <source>
        <strain evidence="2 3">HB172195</strain>
    </source>
</reference>
<organism evidence="2 3">
    <name type="scientific">Exobacillus caeni</name>
    <dbReference type="NCBI Taxonomy" id="2574798"/>
    <lineage>
        <taxon>Bacteria</taxon>
        <taxon>Bacillati</taxon>
        <taxon>Bacillota</taxon>
        <taxon>Bacilli</taxon>
        <taxon>Bacillales</taxon>
        <taxon>Guptibacillaceae</taxon>
        <taxon>Exobacillus</taxon>
    </lineage>
</organism>
<gene>
    <name evidence="2" type="primary">fxsA</name>
    <name evidence="2" type="ORF">FCL54_02160</name>
</gene>
<feature type="transmembrane region" description="Helical" evidence="1">
    <location>
        <begin position="94"/>
        <end position="112"/>
    </location>
</feature>
<dbReference type="GO" id="GO:0016020">
    <property type="term" value="C:membrane"/>
    <property type="evidence" value="ECO:0007669"/>
    <property type="project" value="InterPro"/>
</dbReference>
<dbReference type="InterPro" id="IPR007313">
    <property type="entry name" value="FxsA"/>
</dbReference>
<dbReference type="NCBIfam" id="NF008528">
    <property type="entry name" value="PRK11463.1-2"/>
    <property type="match status" value="1"/>
</dbReference>
<feature type="transmembrane region" description="Helical" evidence="1">
    <location>
        <begin position="26"/>
        <end position="47"/>
    </location>
</feature>
<proteinExistence type="predicted"/>
<dbReference type="PANTHER" id="PTHR35335">
    <property type="entry name" value="UPF0716 PROTEIN FXSA"/>
    <property type="match status" value="1"/>
</dbReference>
<dbReference type="Pfam" id="PF04186">
    <property type="entry name" value="FxsA"/>
    <property type="match status" value="1"/>
</dbReference>
<dbReference type="AlphaFoldDB" id="A0A5R9F9F1"/>
<keyword evidence="1" id="KW-0472">Membrane</keyword>
<dbReference type="OrthoDB" id="9792788at2"/>
<dbReference type="PANTHER" id="PTHR35335:SF1">
    <property type="entry name" value="UPF0716 PROTEIN FXSA"/>
    <property type="match status" value="1"/>
</dbReference>
<evidence type="ECO:0000313" key="2">
    <source>
        <dbReference type="EMBL" id="TLS39139.1"/>
    </source>
</evidence>
<feature type="transmembrane region" description="Helical" evidence="1">
    <location>
        <begin position="68"/>
        <end position="88"/>
    </location>
</feature>
<keyword evidence="3" id="KW-1185">Reference proteome</keyword>
<dbReference type="EMBL" id="SWLG01000001">
    <property type="protein sequence ID" value="TLS39139.1"/>
    <property type="molecule type" value="Genomic_DNA"/>
</dbReference>
<evidence type="ECO:0000313" key="3">
    <source>
        <dbReference type="Proteomes" id="UP000308230"/>
    </source>
</evidence>
<keyword evidence="1" id="KW-0812">Transmembrane</keyword>
<name>A0A5R9F9F1_9BACL</name>
<evidence type="ECO:0000256" key="1">
    <source>
        <dbReference type="SAM" id="Phobius"/>
    </source>
</evidence>
<dbReference type="RefSeq" id="WP_138122684.1">
    <property type="nucleotide sequence ID" value="NZ_SWLG01000001.1"/>
</dbReference>